<keyword evidence="3 5" id="KW-0732">Signal</keyword>
<evidence type="ECO:0000256" key="4">
    <source>
        <dbReference type="ARBA" id="ARBA00022970"/>
    </source>
</evidence>
<feature type="signal peptide" evidence="5">
    <location>
        <begin position="1"/>
        <end position="28"/>
    </location>
</feature>
<evidence type="ECO:0000313" key="8">
    <source>
        <dbReference type="Proteomes" id="UP000650524"/>
    </source>
</evidence>
<feature type="domain" description="Leucine-binding protein" evidence="6">
    <location>
        <begin position="32"/>
        <end position="381"/>
    </location>
</feature>
<keyword evidence="4" id="KW-0029">Amino-acid transport</keyword>
<dbReference type="PANTHER" id="PTHR47235">
    <property type="entry name" value="BLR6548 PROTEIN"/>
    <property type="match status" value="1"/>
</dbReference>
<dbReference type="InterPro" id="IPR028081">
    <property type="entry name" value="Leu-bd"/>
</dbReference>
<comment type="similarity">
    <text evidence="1">Belongs to the leucine-binding protein family.</text>
</comment>
<evidence type="ECO:0000256" key="3">
    <source>
        <dbReference type="ARBA" id="ARBA00022729"/>
    </source>
</evidence>
<dbReference type="CDD" id="cd06334">
    <property type="entry name" value="PBP1_ABC_ligand_binding-like"/>
    <property type="match status" value="1"/>
</dbReference>
<dbReference type="EMBL" id="JACNJD010000337">
    <property type="protein sequence ID" value="MBC8179019.1"/>
    <property type="molecule type" value="Genomic_DNA"/>
</dbReference>
<dbReference type="Proteomes" id="UP000650524">
    <property type="component" value="Unassembled WGS sequence"/>
</dbReference>
<evidence type="ECO:0000256" key="5">
    <source>
        <dbReference type="SAM" id="SignalP"/>
    </source>
</evidence>
<proteinExistence type="inferred from homology"/>
<feature type="chain" id="PRO_5035247065" evidence="5">
    <location>
        <begin position="29"/>
        <end position="401"/>
    </location>
</feature>
<name>A0A8J6T906_9DELT</name>
<comment type="caution">
    <text evidence="7">The sequence shown here is derived from an EMBL/GenBank/DDBJ whole genome shotgun (WGS) entry which is preliminary data.</text>
</comment>
<dbReference type="PRINTS" id="PR00337">
    <property type="entry name" value="LEUILEVALBP"/>
</dbReference>
<evidence type="ECO:0000313" key="7">
    <source>
        <dbReference type="EMBL" id="MBC8179019.1"/>
    </source>
</evidence>
<reference evidence="7 8" key="1">
    <citation type="submission" date="2020-08" db="EMBL/GenBank/DDBJ databases">
        <title>Bridging the membrane lipid divide: bacteria of the FCB group superphylum have the potential to synthesize archaeal ether lipids.</title>
        <authorList>
            <person name="Villanueva L."/>
            <person name="Von Meijenfeldt F.A.B."/>
            <person name="Westbye A.B."/>
            <person name="Yadav S."/>
            <person name="Hopmans E.C."/>
            <person name="Dutilh B.E."/>
            <person name="Sinninghe Damste J.S."/>
        </authorList>
    </citation>
    <scope>NUCLEOTIDE SEQUENCE [LARGE SCALE GENOMIC DNA]</scope>
    <source>
        <strain evidence="7">NIOZ-UU27</strain>
    </source>
</reference>
<evidence type="ECO:0000256" key="1">
    <source>
        <dbReference type="ARBA" id="ARBA00010062"/>
    </source>
</evidence>
<sequence>MKKCTIGFAVLAMVLGLSLGFSVNNAVAADVIKWGVLIDLSGPTSDWGKNQAKGQLDAARWVNANGGINGKKLELIVIDDGYKVPRGVAGYNRLVDSENVLGLYLQSTGTTMTLIKKIVKDGVVTIAASFTSKFQNPAKTPFSFFVSPSYGTMGRIALKWIADSWNDPNRKPKIVYLYPDNKYGRDILAVCKSYAKKIGVEVGPDQVINWPTKDATAQLMNMKRYNPDYAYITSTAMNGAVILKNARALGIKTKFISNIRNFEETLIKLSGGAANGSYGVHPIAPYGANVPGMKKVVESHEKWHPKQMGTNVYVEGWVNILAVTQALRMADKAGKLNPVGIREAFEQFKDFKTGGLAPPLTFTKTDHRASMAAKIYEIKKDKMQPITNWIELPRDKEYFGK</sequence>
<dbReference type="Pfam" id="PF13458">
    <property type="entry name" value="Peripla_BP_6"/>
    <property type="match status" value="1"/>
</dbReference>
<dbReference type="PANTHER" id="PTHR47235:SF1">
    <property type="entry name" value="BLR6548 PROTEIN"/>
    <property type="match status" value="1"/>
</dbReference>
<organism evidence="7 8">
    <name type="scientific">Candidatus Desulfacyla euxinica</name>
    <dbReference type="NCBI Taxonomy" id="2841693"/>
    <lineage>
        <taxon>Bacteria</taxon>
        <taxon>Deltaproteobacteria</taxon>
        <taxon>Candidatus Desulfacyla</taxon>
    </lineage>
</organism>
<gene>
    <name evidence="7" type="ORF">H8E19_16570</name>
</gene>
<dbReference type="SUPFAM" id="SSF53822">
    <property type="entry name" value="Periplasmic binding protein-like I"/>
    <property type="match status" value="1"/>
</dbReference>
<evidence type="ECO:0000259" key="6">
    <source>
        <dbReference type="Pfam" id="PF13458"/>
    </source>
</evidence>
<protein>
    <submittedName>
        <fullName evidence="7">ABC transporter substrate-binding protein</fullName>
    </submittedName>
</protein>
<dbReference type="InterPro" id="IPR028082">
    <property type="entry name" value="Peripla_BP_I"/>
</dbReference>
<accession>A0A8J6T906</accession>
<dbReference type="Gene3D" id="3.40.50.2300">
    <property type="match status" value="2"/>
</dbReference>
<dbReference type="AlphaFoldDB" id="A0A8J6T906"/>
<keyword evidence="2" id="KW-0813">Transport</keyword>
<dbReference type="GO" id="GO:0006865">
    <property type="term" value="P:amino acid transport"/>
    <property type="evidence" value="ECO:0007669"/>
    <property type="project" value="UniProtKB-KW"/>
</dbReference>
<evidence type="ECO:0000256" key="2">
    <source>
        <dbReference type="ARBA" id="ARBA00022448"/>
    </source>
</evidence>
<dbReference type="InterPro" id="IPR000709">
    <property type="entry name" value="Leu_Ile_Val-bd"/>
</dbReference>